<evidence type="ECO:0000313" key="5">
    <source>
        <dbReference type="EMBL" id="CAG6767115.1"/>
    </source>
</evidence>
<dbReference type="InterPro" id="IPR055471">
    <property type="entry name" value="DUF7043"/>
</dbReference>
<dbReference type="InterPro" id="IPR055470">
    <property type="entry name" value="DUF7042"/>
</dbReference>
<dbReference type="EMBL" id="HBUF01572465">
    <property type="protein sequence ID" value="CAG6767116.1"/>
    <property type="molecule type" value="Transcribed_RNA"/>
</dbReference>
<evidence type="ECO:0000259" key="3">
    <source>
        <dbReference type="Pfam" id="PF23070"/>
    </source>
</evidence>
<dbReference type="EMBL" id="HBUF01572469">
    <property type="protein sequence ID" value="CAG6767120.1"/>
    <property type="molecule type" value="Transcribed_RNA"/>
</dbReference>
<feature type="chain" id="PRO_5036262974" evidence="1">
    <location>
        <begin position="26"/>
        <end position="572"/>
    </location>
</feature>
<dbReference type="PANTHER" id="PTHR22255:SF9">
    <property type="entry name" value="LP06548P"/>
    <property type="match status" value="1"/>
</dbReference>
<protein>
    <submittedName>
        <fullName evidence="5">Uncharacterized protein</fullName>
    </submittedName>
</protein>
<proteinExistence type="predicted"/>
<dbReference type="EMBL" id="HBUF01572464">
    <property type="protein sequence ID" value="CAG6767115.1"/>
    <property type="molecule type" value="Transcribed_RNA"/>
</dbReference>
<feature type="domain" description="DUF7044" evidence="4">
    <location>
        <begin position="33"/>
        <end position="115"/>
    </location>
</feature>
<feature type="domain" description="DUF7042" evidence="2">
    <location>
        <begin position="133"/>
        <end position="258"/>
    </location>
</feature>
<dbReference type="EMBL" id="HBUF01572466">
    <property type="protein sequence ID" value="CAG6767117.1"/>
    <property type="molecule type" value="Transcribed_RNA"/>
</dbReference>
<evidence type="ECO:0000259" key="4">
    <source>
        <dbReference type="Pfam" id="PF23071"/>
    </source>
</evidence>
<accession>A0A8D9EWZ3</accession>
<dbReference type="GO" id="GO:0061909">
    <property type="term" value="P:autophagosome-lysosome fusion"/>
    <property type="evidence" value="ECO:0007669"/>
    <property type="project" value="TreeGrafter"/>
</dbReference>
<evidence type="ECO:0000259" key="2">
    <source>
        <dbReference type="Pfam" id="PF23069"/>
    </source>
</evidence>
<dbReference type="Pfam" id="PF23071">
    <property type="entry name" value="DUF7044"/>
    <property type="match status" value="1"/>
</dbReference>
<dbReference type="EMBL" id="HBUF01572468">
    <property type="protein sequence ID" value="CAG6767119.1"/>
    <property type="molecule type" value="Transcribed_RNA"/>
</dbReference>
<dbReference type="PANTHER" id="PTHR22255">
    <property type="entry name" value="LP06548P"/>
    <property type="match status" value="1"/>
</dbReference>
<keyword evidence="1" id="KW-0732">Signal</keyword>
<dbReference type="InterPro" id="IPR055472">
    <property type="entry name" value="DUF7044"/>
</dbReference>
<dbReference type="Pfam" id="PF23069">
    <property type="entry name" value="DUF7042"/>
    <property type="match status" value="1"/>
</dbReference>
<reference evidence="5" key="1">
    <citation type="submission" date="2021-05" db="EMBL/GenBank/DDBJ databases">
        <authorList>
            <person name="Alioto T."/>
            <person name="Alioto T."/>
            <person name="Gomez Garrido J."/>
        </authorList>
    </citation>
    <scope>NUCLEOTIDE SEQUENCE</scope>
</reference>
<dbReference type="Pfam" id="PF23070">
    <property type="entry name" value="DUF7043"/>
    <property type="match status" value="1"/>
</dbReference>
<dbReference type="EMBL" id="HBUF01572467">
    <property type="protein sequence ID" value="CAG6767118.1"/>
    <property type="molecule type" value="Transcribed_RNA"/>
</dbReference>
<organism evidence="5">
    <name type="scientific">Cacopsylla melanoneura</name>
    <dbReference type="NCBI Taxonomy" id="428564"/>
    <lineage>
        <taxon>Eukaryota</taxon>
        <taxon>Metazoa</taxon>
        <taxon>Ecdysozoa</taxon>
        <taxon>Arthropoda</taxon>
        <taxon>Hexapoda</taxon>
        <taxon>Insecta</taxon>
        <taxon>Pterygota</taxon>
        <taxon>Neoptera</taxon>
        <taxon>Paraneoptera</taxon>
        <taxon>Hemiptera</taxon>
        <taxon>Sternorrhyncha</taxon>
        <taxon>Psylloidea</taxon>
        <taxon>Psyllidae</taxon>
        <taxon>Psyllinae</taxon>
        <taxon>Cacopsylla</taxon>
    </lineage>
</organism>
<sequence length="572" mass="63961">MTARCAAASLFTLLAFAFHATFTDSASRSSDGNCRFPERWEGSWFQSGIRQSIVIERSRLSHKGRCLASDGDKFLIVDDKGICYRCVVMHEKHFNVLQYKETFCDTREKSLEGLCNLITGDAPLYSMFRADAKPVTCPFTHPPFTFTYSRGSGECNYPLSRAEACTEDSRLLLRYQACADTNSEAASEELICLANWKDGSVRYLVGRLEHSRATSEEDRYRCFVYEKKGHKYEIAMSGDATCNGISSPTEGSRTITLSKAETSHHGGGGGKCKFPSWLTAHRIWHTLDHARSYHVKGHNSTIIVQHKGEGDVRIHCQKMFTQVNDDYSLLAAHVTKGCKSGYYCMLFHRRTSHVIELQESSNATYQEEDACQFRHFKKDASPFTTLITDAPMLQKCPNSGTRYAITGGLESENVLPSSVNAQNTVNSVSDRSECQDRDAHMLMSVGCQKPETMEIHSECSTEKYSEFNCHGDWLENRTRYVITSPVSRKSGDASRLCFVLYNAAEDGGGVQVATVKETCHRNVTQLSSDSTYYSMFNMTAHGVCNDSGSAVILSSWTQLILIPVILASYYAR</sequence>
<name>A0A8D9EWZ3_9HEMI</name>
<evidence type="ECO:0000256" key="1">
    <source>
        <dbReference type="SAM" id="SignalP"/>
    </source>
</evidence>
<feature type="domain" description="DUF7043" evidence="3">
    <location>
        <begin position="271"/>
        <end position="379"/>
    </location>
</feature>
<feature type="signal peptide" evidence="1">
    <location>
        <begin position="1"/>
        <end position="25"/>
    </location>
</feature>
<dbReference type="AlphaFoldDB" id="A0A8D9EWZ3"/>